<evidence type="ECO:0000259" key="1">
    <source>
        <dbReference type="Pfam" id="PF20545"/>
    </source>
</evidence>
<comment type="caution">
    <text evidence="2">The sequence shown here is derived from an EMBL/GenBank/DDBJ whole genome shotgun (WGS) entry which is preliminary data.</text>
</comment>
<name>A0A0C1FD07_9FLAO</name>
<sequence length="143" mass="16117">MKSYYFLFIFLLFASCDVIPNTPSYGGNSSSNNEVQEFRTLMEKDQINKTRVNAEVLTYLLNDSNPAEKNTAAVIENNSNCNIIVRLVGKSNNQIYNLPISANSKNQFVIQKGSYTLRSNICAAKYYSQKNILDPLSLKLSKN</sequence>
<organism evidence="2 3">
    <name type="scientific">Kaistella jeonii</name>
    <dbReference type="NCBI Taxonomy" id="266749"/>
    <lineage>
        <taxon>Bacteria</taxon>
        <taxon>Pseudomonadati</taxon>
        <taxon>Bacteroidota</taxon>
        <taxon>Flavobacteriia</taxon>
        <taxon>Flavobacteriales</taxon>
        <taxon>Weeksellaceae</taxon>
        <taxon>Chryseobacterium group</taxon>
        <taxon>Kaistella</taxon>
    </lineage>
</organism>
<dbReference type="PROSITE" id="PS51257">
    <property type="entry name" value="PROKAR_LIPOPROTEIN"/>
    <property type="match status" value="1"/>
</dbReference>
<dbReference type="STRING" id="266749.SAMN05421876_103190"/>
<dbReference type="AlphaFoldDB" id="A0A0C1FD07"/>
<keyword evidence="3" id="KW-1185">Reference proteome</keyword>
<dbReference type="Proteomes" id="UP000031473">
    <property type="component" value="Unassembled WGS sequence"/>
</dbReference>
<dbReference type="OrthoDB" id="1262221at2"/>
<gene>
    <name evidence="2" type="ORF">OA86_03525</name>
</gene>
<dbReference type="Pfam" id="PF20545">
    <property type="entry name" value="DUF6759"/>
    <property type="match status" value="1"/>
</dbReference>
<accession>A0A0C1FD07</accession>
<dbReference type="RefSeq" id="WP_039348948.1">
    <property type="nucleotide sequence ID" value="NZ_FOLA01000003.1"/>
</dbReference>
<evidence type="ECO:0000313" key="2">
    <source>
        <dbReference type="EMBL" id="KIA89708.1"/>
    </source>
</evidence>
<dbReference type="InterPro" id="IPR046647">
    <property type="entry name" value="DUF6759"/>
</dbReference>
<dbReference type="EMBL" id="JSYL01000002">
    <property type="protein sequence ID" value="KIA89708.1"/>
    <property type="molecule type" value="Genomic_DNA"/>
</dbReference>
<proteinExistence type="predicted"/>
<feature type="domain" description="DUF6759" evidence="1">
    <location>
        <begin position="47"/>
        <end position="142"/>
    </location>
</feature>
<protein>
    <recommendedName>
        <fullName evidence="1">DUF6759 domain-containing protein</fullName>
    </recommendedName>
</protein>
<evidence type="ECO:0000313" key="3">
    <source>
        <dbReference type="Proteomes" id="UP000031473"/>
    </source>
</evidence>
<reference evidence="2 3" key="1">
    <citation type="submission" date="2014-10" db="EMBL/GenBank/DDBJ databases">
        <title>Kaistella jeonii genome.</title>
        <authorList>
            <person name="Clayton J.T."/>
            <person name="Newman J.D."/>
        </authorList>
    </citation>
    <scope>NUCLEOTIDE SEQUENCE [LARGE SCALE GENOMIC DNA]</scope>
    <source>
        <strain evidence="2 3">DSM 17048</strain>
    </source>
</reference>